<dbReference type="SUPFAM" id="SSF53720">
    <property type="entry name" value="ALDH-like"/>
    <property type="match status" value="1"/>
</dbReference>
<keyword evidence="11" id="KW-1185">Reference proteome</keyword>
<evidence type="ECO:0000256" key="5">
    <source>
        <dbReference type="ARBA" id="ARBA00023027"/>
    </source>
</evidence>
<dbReference type="RefSeq" id="WP_186877488.1">
    <property type="nucleotide sequence ID" value="NZ_JACOPN010000001.1"/>
</dbReference>
<dbReference type="PANTHER" id="PTHR42862">
    <property type="entry name" value="DELTA-1-PYRROLINE-5-CARBOXYLATE DEHYDROGENASE 1, ISOFORM A-RELATED"/>
    <property type="match status" value="1"/>
</dbReference>
<dbReference type="Gene3D" id="3.40.605.10">
    <property type="entry name" value="Aldehyde Dehydrogenase, Chain A, domain 1"/>
    <property type="match status" value="1"/>
</dbReference>
<protein>
    <recommendedName>
        <fullName evidence="7">L-glutamate gamma-semialdehyde dehydrogenase</fullName>
        <ecNumber evidence="3">1.2.1.88</ecNumber>
    </recommendedName>
    <alternativeName>
        <fullName evidence="7">L-glutamate gamma-semialdehyde dehydrogenase</fullName>
    </alternativeName>
</protein>
<dbReference type="EMBL" id="JACOPN010000001">
    <property type="protein sequence ID" value="MBC5715987.1"/>
    <property type="molecule type" value="Genomic_DNA"/>
</dbReference>
<dbReference type="PROSITE" id="PS00070">
    <property type="entry name" value="ALDEHYDE_DEHYDR_CYS"/>
    <property type="match status" value="1"/>
</dbReference>
<evidence type="ECO:0000256" key="4">
    <source>
        <dbReference type="ARBA" id="ARBA00023002"/>
    </source>
</evidence>
<dbReference type="FunFam" id="3.40.605.10:FF:000006">
    <property type="entry name" value="1-pyrroline-5-carboxylate dehydrogenase"/>
    <property type="match status" value="1"/>
</dbReference>
<keyword evidence="5" id="KW-0520">NAD</keyword>
<keyword evidence="6" id="KW-0642">Proline metabolism</keyword>
<dbReference type="FunFam" id="3.40.309.10:FF:000005">
    <property type="entry name" value="1-pyrroline-5-carboxylate dehydrogenase 1"/>
    <property type="match status" value="1"/>
</dbReference>
<proteinExistence type="inferred from homology"/>
<comment type="pathway">
    <text evidence="1">Amino-acid degradation; L-proline degradation into L-glutamate; L-glutamate from L-proline: step 2/2.</text>
</comment>
<evidence type="ECO:0000313" key="11">
    <source>
        <dbReference type="Proteomes" id="UP000602260"/>
    </source>
</evidence>
<dbReference type="CDD" id="cd07123">
    <property type="entry name" value="ALDH_F4-17_P5CDH"/>
    <property type="match status" value="1"/>
</dbReference>
<dbReference type="InterPro" id="IPR016162">
    <property type="entry name" value="Ald_DH_N"/>
</dbReference>
<keyword evidence="4 10" id="KW-0560">Oxidoreductase</keyword>
<name>A0A8J6J2M5_9FIRM</name>
<dbReference type="GO" id="GO:0004657">
    <property type="term" value="F:proline dehydrogenase activity"/>
    <property type="evidence" value="ECO:0007669"/>
    <property type="project" value="UniProtKB-ARBA"/>
</dbReference>
<dbReference type="InterPro" id="IPR016163">
    <property type="entry name" value="Ald_DH_C"/>
</dbReference>
<organism evidence="10 11">
    <name type="scientific">Flintibacter faecis</name>
    <dbReference type="NCBI Taxonomy" id="2763047"/>
    <lineage>
        <taxon>Bacteria</taxon>
        <taxon>Bacillati</taxon>
        <taxon>Bacillota</taxon>
        <taxon>Clostridia</taxon>
        <taxon>Eubacteriales</taxon>
        <taxon>Flintibacter</taxon>
    </lineage>
</organism>
<evidence type="ECO:0000256" key="3">
    <source>
        <dbReference type="ARBA" id="ARBA00012884"/>
    </source>
</evidence>
<dbReference type="EC" id="1.2.1.88" evidence="3"/>
<evidence type="ECO:0000256" key="1">
    <source>
        <dbReference type="ARBA" id="ARBA00004786"/>
    </source>
</evidence>
<evidence type="ECO:0000256" key="7">
    <source>
        <dbReference type="ARBA" id="ARBA00032259"/>
    </source>
</evidence>
<dbReference type="InterPro" id="IPR015590">
    <property type="entry name" value="Aldehyde_DH_dom"/>
</dbReference>
<comment type="similarity">
    <text evidence="2">Belongs to the aldehyde dehydrogenase family.</text>
</comment>
<dbReference type="InterPro" id="IPR016160">
    <property type="entry name" value="Ald_DH_CS_CYS"/>
</dbReference>
<dbReference type="UniPathway" id="UPA00261">
    <property type="reaction ID" value="UER00374"/>
</dbReference>
<dbReference type="Pfam" id="PF00171">
    <property type="entry name" value="Aldedh"/>
    <property type="match status" value="1"/>
</dbReference>
<dbReference type="InterPro" id="IPR016161">
    <property type="entry name" value="Ald_DH/histidinol_DH"/>
</dbReference>
<dbReference type="InterPro" id="IPR005931">
    <property type="entry name" value="P5CDH/ALDH4A1"/>
</dbReference>
<dbReference type="PANTHER" id="PTHR42862:SF1">
    <property type="entry name" value="DELTA-1-PYRROLINE-5-CARBOXYLATE DEHYDROGENASE 2, ISOFORM A-RELATED"/>
    <property type="match status" value="1"/>
</dbReference>
<reference evidence="10" key="1">
    <citation type="submission" date="2020-08" db="EMBL/GenBank/DDBJ databases">
        <title>Genome public.</title>
        <authorList>
            <person name="Liu C."/>
            <person name="Sun Q."/>
        </authorList>
    </citation>
    <scope>NUCLEOTIDE SEQUENCE</scope>
    <source>
        <strain evidence="10">BX5</strain>
    </source>
</reference>
<dbReference type="Gene3D" id="3.40.309.10">
    <property type="entry name" value="Aldehyde Dehydrogenase, Chain A, domain 2"/>
    <property type="match status" value="1"/>
</dbReference>
<evidence type="ECO:0000256" key="8">
    <source>
        <dbReference type="ARBA" id="ARBA00048142"/>
    </source>
</evidence>
<evidence type="ECO:0000313" key="10">
    <source>
        <dbReference type="EMBL" id="MBC5715987.1"/>
    </source>
</evidence>
<dbReference type="GO" id="GO:0010133">
    <property type="term" value="P:L-proline catabolic process to L-glutamate"/>
    <property type="evidence" value="ECO:0007669"/>
    <property type="project" value="UniProtKB-UniPathway"/>
</dbReference>
<comment type="caution">
    <text evidence="10">The sequence shown here is derived from an EMBL/GenBank/DDBJ whole genome shotgun (WGS) entry which is preliminary data.</text>
</comment>
<dbReference type="GO" id="GO:0003842">
    <property type="term" value="F:L-glutamate gamma-semialdehyde dehydrogenase activity"/>
    <property type="evidence" value="ECO:0007669"/>
    <property type="project" value="UniProtKB-EC"/>
</dbReference>
<comment type="catalytic activity">
    <reaction evidence="8">
        <text>L-glutamate 5-semialdehyde + NAD(+) + H2O = L-glutamate + NADH + 2 H(+)</text>
        <dbReference type="Rhea" id="RHEA:30235"/>
        <dbReference type="ChEBI" id="CHEBI:15377"/>
        <dbReference type="ChEBI" id="CHEBI:15378"/>
        <dbReference type="ChEBI" id="CHEBI:29985"/>
        <dbReference type="ChEBI" id="CHEBI:57540"/>
        <dbReference type="ChEBI" id="CHEBI:57945"/>
        <dbReference type="ChEBI" id="CHEBI:58066"/>
        <dbReference type="EC" id="1.2.1.88"/>
    </reaction>
</comment>
<dbReference type="GO" id="GO:0009898">
    <property type="term" value="C:cytoplasmic side of plasma membrane"/>
    <property type="evidence" value="ECO:0007669"/>
    <property type="project" value="TreeGrafter"/>
</dbReference>
<accession>A0A8J6J2M5</accession>
<dbReference type="Proteomes" id="UP000602260">
    <property type="component" value="Unassembled WGS sequence"/>
</dbReference>
<evidence type="ECO:0000256" key="2">
    <source>
        <dbReference type="ARBA" id="ARBA00009986"/>
    </source>
</evidence>
<gene>
    <name evidence="10" type="primary">pruA</name>
    <name evidence="10" type="ORF">H8S55_01365</name>
</gene>
<dbReference type="InterPro" id="IPR050485">
    <property type="entry name" value="Proline_metab_enzyme"/>
</dbReference>
<dbReference type="NCBIfam" id="TIGR01236">
    <property type="entry name" value="D1pyr5carbox1"/>
    <property type="match status" value="1"/>
</dbReference>
<dbReference type="AlphaFoldDB" id="A0A8J6J2M5"/>
<sequence length="542" mass="59434">MPNAYFTIAKPANDPFKGYLPGSPERTELKAELKRQSEQVVRIPLIIGGKEVWTDHTIKVTMPHDHQHVIAECCMAGETELKQAIGAALEAKEAWEEMPWEHRSAIFLKAADRITGPYRQVLNASTMLGQSKTVFQAEIDIAELADFLRFGVWSAQEIFKDQPLSTDGIWNRQDYRPLDGFICAITPFNFTSIGGNLPTAPAIVGNVALWKPSRTAVLANYYYMKLLMDCGLPAGVINFVPCDGADMSKYVIPHPKMAGFHFTGSTAVFQGVWKQVGENIASYANYPRLVGETGGKDYIFAHPTADVEPLVAALVRGSFEFQGQKCSACSRAFVPASLWPQVERGLKEKVAALKVGDVQEFDTFMAAVIDRASFQTCKGYLDRAAASPECEIVAGGTCDDSKGWFVQPTVIRCSSPYYESMVKEIFGPILSVYVYPDDQLDETLKVCDTASPYALTGAIFAQDRQAIVKMERALRNSCGNFYINDKCTGAVVGQQPFGGARASGTNDKAGTGLNIIRWLSAHAVKEAFTPSAAINYPYMAQP</sequence>
<feature type="domain" description="Aldehyde dehydrogenase" evidence="9">
    <location>
        <begin position="56"/>
        <end position="510"/>
    </location>
</feature>
<evidence type="ECO:0000256" key="6">
    <source>
        <dbReference type="ARBA" id="ARBA00023062"/>
    </source>
</evidence>
<evidence type="ECO:0000259" key="9">
    <source>
        <dbReference type="Pfam" id="PF00171"/>
    </source>
</evidence>